<sequence>MQTEATFILGDWEITVSNCRFTCSSLTCGPLCRSSGDYTRLRIPFSLDRLIRDHAIFGLVPNIEDLLTHGSCVAVVADANATGGNARRIVSPGVINNFSEPIGIWVRGPPPQTRKEAIKFCIFFVSPLPPREMTTYVFKGGDLPPGAEEPETLHSAEAPLPSRETLVTGQLRSTSPRTYTGYFHSPVPLSFLDLLTFESMGCDNVEGDPKPLTPKYLTFTQTGERLYKVTVHNTHSTACKKARVRFVYRPTPSARQLVMGQASPLITTPLGARVFAVYPDCEKTIPPQETTTLRIQLLFEQHGANAGECAFVIMGLARETKFVSFPAVLLPGKHEHLTVFNPQTHPLTIQRDTIVGVAMACYIHPGKAASQAPYSFYDCKEESWHLGLFQIKHGPGGVCTPPCHVAIRADRHEEPMQS</sequence>
<organismHost>
    <name type="scientific">Homo sapiens</name>
    <name type="common">Human</name>
    <dbReference type="NCBI Taxonomy" id="9606"/>
</organismHost>
<reference evidence="1" key="1">
    <citation type="journal article" date="2015" name="J. Virol.">
        <title>Whole-Genome Sequencing of Kaposi's Sarcoma-Associated Herpesvirus from Zambian Kaposi's Sarcoma Biopsy Specimens Reveals Unique Viral Diversity.</title>
        <authorList>
            <person name="Olp L.N."/>
            <person name="Jeanniard A."/>
            <person name="Marimo C."/>
            <person name="West J.T."/>
            <person name="Wood C."/>
        </authorList>
    </citation>
    <scope>NUCLEOTIDE SEQUENCE</scope>
    <source>
        <strain evidence="1">ZM004</strain>
    </source>
</reference>
<dbReference type="InterPro" id="IPR006882">
    <property type="entry name" value="Herpes_Orf11"/>
</dbReference>
<gene>
    <name evidence="1" type="primary">ORF10</name>
</gene>
<accession>A0A0N7GEL7</accession>
<dbReference type="EMBL" id="KT271453">
    <property type="protein sequence ID" value="ALH44158.1"/>
    <property type="molecule type" value="Genomic_DNA"/>
</dbReference>
<proteinExistence type="predicted"/>
<dbReference type="Pfam" id="PF04797">
    <property type="entry name" value="Herpes_ORF11"/>
    <property type="match status" value="1"/>
</dbReference>
<name>A0A0N7GEL7_HHV8</name>
<evidence type="ECO:0000313" key="1">
    <source>
        <dbReference type="EMBL" id="ALH44158.1"/>
    </source>
</evidence>
<organism evidence="1">
    <name type="scientific">Human herpesvirus 8</name>
    <name type="common">HHV-8</name>
    <name type="synonym">Kaposi's sarcoma-associated herpesvirus</name>
    <dbReference type="NCBI Taxonomy" id="37296"/>
    <lineage>
        <taxon>Viruses</taxon>
        <taxon>Duplodnaviria</taxon>
        <taxon>Heunggongvirae</taxon>
        <taxon>Peploviricota</taxon>
        <taxon>Herviviricetes</taxon>
        <taxon>Herpesvirales</taxon>
        <taxon>Orthoherpesviridae</taxon>
        <taxon>Gammaherpesvirinae</taxon>
        <taxon>Rhadinovirus</taxon>
        <taxon>Rhadinovirus humangamma8</taxon>
    </lineage>
</organism>
<protein>
    <submittedName>
        <fullName evidence="1">ORF10</fullName>
    </submittedName>
</protein>